<dbReference type="PROSITE" id="PS00211">
    <property type="entry name" value="ABC_TRANSPORTER_1"/>
    <property type="match status" value="1"/>
</dbReference>
<sequence length="583" mass="60386">MLRRRVPPPTDVGFRRLWPYLRAHRGALVVVALLSAATAATSLAQPLLVGRVVTAVQESAPVLPVAALLVAILVGGALVGALQSFLLQRTAEGLVLSTRRTLAERMLTLPVAQYDARRTGDLMSRIGADTTLLRAVVTSGLFEIVSSIVIVVGAAVAMALVDVVLLGVTLLAVAIGAAVIAVASKRIRALSTLAQVRVGEMTAAVERALSAVRTIRASGATEREVEGVSTAAGAAYAVGVRTARLQAVVSPAVTIATQGSFIAVLGIGGSRVAAGVLTVGELVSFVLYLFLLVLPLARLAQTWTQLQTGLGALARIEEVAVLPAESAGDARTVPTMSAAAAPALELRDVDFTHADGTAVLHGVGFVVPRGTRTALVGPSGAGKSTVFSLIERFYDVTAGAVLVDGVDVRVRPRDELRARLGYVEQDSPALAGTLRENLVLAAPDVPEADQLAVLAAVNLEGLVARSPLGLDTPVGEGGVLLSGGERQRLAIARTLLAEPSLMLLDEPTASLDARNEQALKDAIDVAAAADRTLLIVAHRLSTVVDCDQIVVLEDGRVAATGTHSELLVTSPLYAELARSQLLV</sequence>
<dbReference type="InterPro" id="IPR003593">
    <property type="entry name" value="AAA+_ATPase"/>
</dbReference>
<dbReference type="InterPro" id="IPR036640">
    <property type="entry name" value="ABC1_TM_sf"/>
</dbReference>
<keyword evidence="11" id="KW-1185">Reference proteome</keyword>
<dbReference type="PANTHER" id="PTHR43394:SF1">
    <property type="entry name" value="ATP-BINDING CASSETTE SUB-FAMILY B MEMBER 10, MITOCHONDRIAL"/>
    <property type="match status" value="1"/>
</dbReference>
<evidence type="ECO:0000256" key="5">
    <source>
        <dbReference type="ARBA" id="ARBA00022989"/>
    </source>
</evidence>
<evidence type="ECO:0000256" key="6">
    <source>
        <dbReference type="ARBA" id="ARBA00023136"/>
    </source>
</evidence>
<evidence type="ECO:0000256" key="1">
    <source>
        <dbReference type="ARBA" id="ARBA00004651"/>
    </source>
</evidence>
<evidence type="ECO:0000256" key="7">
    <source>
        <dbReference type="SAM" id="Phobius"/>
    </source>
</evidence>
<comment type="subcellular location">
    <subcellularLocation>
        <location evidence="1">Cell membrane</location>
        <topology evidence="1">Multi-pass membrane protein</topology>
    </subcellularLocation>
</comment>
<dbReference type="EMBL" id="JBHSIV010000010">
    <property type="protein sequence ID" value="MFC5062934.1"/>
    <property type="molecule type" value="Genomic_DNA"/>
</dbReference>
<dbReference type="InterPro" id="IPR027417">
    <property type="entry name" value="P-loop_NTPase"/>
</dbReference>
<evidence type="ECO:0000313" key="11">
    <source>
        <dbReference type="Proteomes" id="UP001595947"/>
    </source>
</evidence>
<keyword evidence="6 7" id="KW-0472">Membrane</keyword>
<evidence type="ECO:0000259" key="9">
    <source>
        <dbReference type="PROSITE" id="PS50929"/>
    </source>
</evidence>
<dbReference type="Proteomes" id="UP001595947">
    <property type="component" value="Unassembled WGS sequence"/>
</dbReference>
<dbReference type="SMART" id="SM00382">
    <property type="entry name" value="AAA"/>
    <property type="match status" value="1"/>
</dbReference>
<feature type="transmembrane region" description="Helical" evidence="7">
    <location>
        <begin position="273"/>
        <end position="297"/>
    </location>
</feature>
<dbReference type="RefSeq" id="WP_378036281.1">
    <property type="nucleotide sequence ID" value="NZ_JBHSIV010000010.1"/>
</dbReference>
<dbReference type="Gene3D" id="1.20.1560.10">
    <property type="entry name" value="ABC transporter type 1, transmembrane domain"/>
    <property type="match status" value="1"/>
</dbReference>
<dbReference type="PROSITE" id="PS50893">
    <property type="entry name" value="ABC_TRANSPORTER_2"/>
    <property type="match status" value="1"/>
</dbReference>
<name>A0ABV9YLG6_9PSEU</name>
<dbReference type="InterPro" id="IPR017871">
    <property type="entry name" value="ABC_transporter-like_CS"/>
</dbReference>
<dbReference type="Pfam" id="PF00005">
    <property type="entry name" value="ABC_tran"/>
    <property type="match status" value="1"/>
</dbReference>
<proteinExistence type="predicted"/>
<evidence type="ECO:0000313" key="10">
    <source>
        <dbReference type="EMBL" id="MFC5062934.1"/>
    </source>
</evidence>
<gene>
    <name evidence="10" type="ORF">ACFPBZ_12020</name>
</gene>
<organism evidence="10 11">
    <name type="scientific">Actinomycetospora atypica</name>
    <dbReference type="NCBI Taxonomy" id="1290095"/>
    <lineage>
        <taxon>Bacteria</taxon>
        <taxon>Bacillati</taxon>
        <taxon>Actinomycetota</taxon>
        <taxon>Actinomycetes</taxon>
        <taxon>Pseudonocardiales</taxon>
        <taxon>Pseudonocardiaceae</taxon>
        <taxon>Actinomycetospora</taxon>
    </lineage>
</organism>
<evidence type="ECO:0000256" key="2">
    <source>
        <dbReference type="ARBA" id="ARBA00022692"/>
    </source>
</evidence>
<evidence type="ECO:0000259" key="8">
    <source>
        <dbReference type="PROSITE" id="PS50893"/>
    </source>
</evidence>
<dbReference type="Pfam" id="PF00664">
    <property type="entry name" value="ABC_membrane"/>
    <property type="match status" value="1"/>
</dbReference>
<feature type="transmembrane region" description="Helical" evidence="7">
    <location>
        <begin position="60"/>
        <end position="82"/>
    </location>
</feature>
<feature type="domain" description="ABC transmembrane type-1" evidence="9">
    <location>
        <begin position="29"/>
        <end position="308"/>
    </location>
</feature>
<evidence type="ECO:0000256" key="3">
    <source>
        <dbReference type="ARBA" id="ARBA00022741"/>
    </source>
</evidence>
<feature type="domain" description="ABC transporter" evidence="8">
    <location>
        <begin position="344"/>
        <end position="579"/>
    </location>
</feature>
<dbReference type="Gene3D" id="3.40.50.300">
    <property type="entry name" value="P-loop containing nucleotide triphosphate hydrolases"/>
    <property type="match status" value="1"/>
</dbReference>
<dbReference type="SUPFAM" id="SSF90123">
    <property type="entry name" value="ABC transporter transmembrane region"/>
    <property type="match status" value="1"/>
</dbReference>
<evidence type="ECO:0000256" key="4">
    <source>
        <dbReference type="ARBA" id="ARBA00022840"/>
    </source>
</evidence>
<protein>
    <submittedName>
        <fullName evidence="10">ABC transporter ATP-binding protein</fullName>
    </submittedName>
</protein>
<dbReference type="InterPro" id="IPR039421">
    <property type="entry name" value="Type_1_exporter"/>
</dbReference>
<keyword evidence="3" id="KW-0547">Nucleotide-binding</keyword>
<feature type="transmembrane region" description="Helical" evidence="7">
    <location>
        <begin position="132"/>
        <end position="157"/>
    </location>
</feature>
<dbReference type="InterPro" id="IPR011527">
    <property type="entry name" value="ABC1_TM_dom"/>
</dbReference>
<dbReference type="CDD" id="cd18551">
    <property type="entry name" value="ABC_6TM_LmrA_like"/>
    <property type="match status" value="1"/>
</dbReference>
<dbReference type="InterPro" id="IPR003439">
    <property type="entry name" value="ABC_transporter-like_ATP-bd"/>
</dbReference>
<keyword evidence="5 7" id="KW-1133">Transmembrane helix</keyword>
<accession>A0ABV9YLG6</accession>
<keyword evidence="4 10" id="KW-0067">ATP-binding</keyword>
<dbReference type="PANTHER" id="PTHR43394">
    <property type="entry name" value="ATP-DEPENDENT PERMEASE MDL1, MITOCHONDRIAL"/>
    <property type="match status" value="1"/>
</dbReference>
<feature type="transmembrane region" description="Helical" evidence="7">
    <location>
        <begin position="163"/>
        <end position="183"/>
    </location>
</feature>
<dbReference type="SUPFAM" id="SSF52540">
    <property type="entry name" value="P-loop containing nucleoside triphosphate hydrolases"/>
    <property type="match status" value="1"/>
</dbReference>
<reference evidence="11" key="1">
    <citation type="journal article" date="2019" name="Int. J. Syst. Evol. Microbiol.">
        <title>The Global Catalogue of Microorganisms (GCM) 10K type strain sequencing project: providing services to taxonomists for standard genome sequencing and annotation.</title>
        <authorList>
            <consortium name="The Broad Institute Genomics Platform"/>
            <consortium name="The Broad Institute Genome Sequencing Center for Infectious Disease"/>
            <person name="Wu L."/>
            <person name="Ma J."/>
        </authorList>
    </citation>
    <scope>NUCLEOTIDE SEQUENCE [LARGE SCALE GENOMIC DNA]</scope>
    <source>
        <strain evidence="11">CGMCC 4.7093</strain>
    </source>
</reference>
<dbReference type="PROSITE" id="PS50929">
    <property type="entry name" value="ABC_TM1F"/>
    <property type="match status" value="1"/>
</dbReference>
<feature type="transmembrane region" description="Helical" evidence="7">
    <location>
        <begin position="248"/>
        <end position="267"/>
    </location>
</feature>
<dbReference type="GO" id="GO:0005524">
    <property type="term" value="F:ATP binding"/>
    <property type="evidence" value="ECO:0007669"/>
    <property type="project" value="UniProtKB-KW"/>
</dbReference>
<keyword evidence="2 7" id="KW-0812">Transmembrane</keyword>
<comment type="caution">
    <text evidence="10">The sequence shown here is derived from an EMBL/GenBank/DDBJ whole genome shotgun (WGS) entry which is preliminary data.</text>
</comment>